<comment type="caution">
    <text evidence="2">The sequence shown here is derived from an EMBL/GenBank/DDBJ whole genome shotgun (WGS) entry which is preliminary data.</text>
</comment>
<dbReference type="AlphaFoldDB" id="A0A4Y3K962"/>
<evidence type="ECO:0000313" key="3">
    <source>
        <dbReference type="Proteomes" id="UP000315842"/>
    </source>
</evidence>
<name>A0A4Y3K962_CELUD</name>
<dbReference type="RefSeq" id="WP_141318232.1">
    <property type="nucleotide sequence ID" value="NZ_BJLP01000004.1"/>
</dbReference>
<feature type="domain" description="Minor tail protein gp31 C-terminal" evidence="1">
    <location>
        <begin position="163"/>
        <end position="187"/>
    </location>
</feature>
<reference evidence="2 3" key="1">
    <citation type="submission" date="2019-06" db="EMBL/GenBank/DDBJ databases">
        <title>Whole genome shotgun sequence of Cellulomonas uda NBRC 3747.</title>
        <authorList>
            <person name="Hosoyama A."/>
            <person name="Uohara A."/>
            <person name="Ohji S."/>
            <person name="Ichikawa N."/>
        </authorList>
    </citation>
    <scope>NUCLEOTIDE SEQUENCE [LARGE SCALE GENOMIC DNA]</scope>
    <source>
        <strain evidence="2 3">NBRC 3747</strain>
    </source>
</reference>
<sequence length="188" mass="19179">MTTVRLDVRAPSTVGADTPAVGYLEWSPTARRVVGEGADAHVTLPSAQRVPLAGAPVEVKVAATTAAWCWRVQERVSGGKTRYVAVPDTTDVLAYAELVDVDPTTLVPLDPVPPSATAVLEDASAARDQAVAAAATATNSAEDASGSAAAAAAALAAIEALPTWWVGTQAQYDALAVKDPGTLYLVTA</sequence>
<evidence type="ECO:0000313" key="2">
    <source>
        <dbReference type="EMBL" id="GEA79924.1"/>
    </source>
</evidence>
<dbReference type="Pfam" id="PF24243">
    <property type="entry name" value="Phage_tail_C"/>
    <property type="match status" value="1"/>
</dbReference>
<accession>A0A4Y3K962</accession>
<keyword evidence="3" id="KW-1185">Reference proteome</keyword>
<evidence type="ECO:0000259" key="1">
    <source>
        <dbReference type="Pfam" id="PF24243"/>
    </source>
</evidence>
<gene>
    <name evidence="2" type="ORF">CUD01_03680</name>
</gene>
<dbReference type="Proteomes" id="UP000315842">
    <property type="component" value="Unassembled WGS sequence"/>
</dbReference>
<dbReference type="InterPro" id="IPR056923">
    <property type="entry name" value="Minor_tail_gp31_C"/>
</dbReference>
<dbReference type="EMBL" id="BJLP01000004">
    <property type="protein sequence ID" value="GEA79924.1"/>
    <property type="molecule type" value="Genomic_DNA"/>
</dbReference>
<organism evidence="2 3">
    <name type="scientific">Cellulomonas uda</name>
    <dbReference type="NCBI Taxonomy" id="1714"/>
    <lineage>
        <taxon>Bacteria</taxon>
        <taxon>Bacillati</taxon>
        <taxon>Actinomycetota</taxon>
        <taxon>Actinomycetes</taxon>
        <taxon>Micrococcales</taxon>
        <taxon>Cellulomonadaceae</taxon>
        <taxon>Cellulomonas</taxon>
    </lineage>
</organism>
<protein>
    <recommendedName>
        <fullName evidence="1">Minor tail protein gp31 C-terminal domain-containing protein</fullName>
    </recommendedName>
</protein>
<proteinExistence type="predicted"/>